<evidence type="ECO:0000256" key="1">
    <source>
        <dbReference type="SAM" id="MobiDB-lite"/>
    </source>
</evidence>
<name>A0AAE1CZQ0_9GAST</name>
<gene>
    <name evidence="2" type="ORF">RRG08_024871</name>
</gene>
<accession>A0AAE1CZQ0</accession>
<evidence type="ECO:0000313" key="2">
    <source>
        <dbReference type="EMBL" id="KAK3747724.1"/>
    </source>
</evidence>
<evidence type="ECO:0000313" key="3">
    <source>
        <dbReference type="Proteomes" id="UP001283361"/>
    </source>
</evidence>
<reference evidence="2" key="1">
    <citation type="journal article" date="2023" name="G3 (Bethesda)">
        <title>A reference genome for the long-term kleptoplast-retaining sea slug Elysia crispata morphotype clarki.</title>
        <authorList>
            <person name="Eastman K.E."/>
            <person name="Pendleton A.L."/>
            <person name="Shaikh M.A."/>
            <person name="Suttiyut T."/>
            <person name="Ogas R."/>
            <person name="Tomko P."/>
            <person name="Gavelis G."/>
            <person name="Widhalm J.R."/>
            <person name="Wisecaver J.H."/>
        </authorList>
    </citation>
    <scope>NUCLEOTIDE SEQUENCE</scope>
    <source>
        <strain evidence="2">ECLA1</strain>
    </source>
</reference>
<dbReference type="AlphaFoldDB" id="A0AAE1CZQ0"/>
<protein>
    <submittedName>
        <fullName evidence="2">Uncharacterized protein</fullName>
    </submittedName>
</protein>
<sequence length="110" mass="12126">MKPAWTVQASSDDRQTIVQSGLEGQRTDNAVTGYCYEAGILQPQNIVAYTKLGYVATVRCGLRMSAEVQATLDKPAVIIRFYDAQTGGRWKEAGTERSVKLDNWPLSNQA</sequence>
<proteinExistence type="predicted"/>
<organism evidence="2 3">
    <name type="scientific">Elysia crispata</name>
    <name type="common">lettuce slug</name>
    <dbReference type="NCBI Taxonomy" id="231223"/>
    <lineage>
        <taxon>Eukaryota</taxon>
        <taxon>Metazoa</taxon>
        <taxon>Spiralia</taxon>
        <taxon>Lophotrochozoa</taxon>
        <taxon>Mollusca</taxon>
        <taxon>Gastropoda</taxon>
        <taxon>Heterobranchia</taxon>
        <taxon>Euthyneura</taxon>
        <taxon>Panpulmonata</taxon>
        <taxon>Sacoglossa</taxon>
        <taxon>Placobranchoidea</taxon>
        <taxon>Plakobranchidae</taxon>
        <taxon>Elysia</taxon>
    </lineage>
</organism>
<keyword evidence="3" id="KW-1185">Reference proteome</keyword>
<comment type="caution">
    <text evidence="2">The sequence shown here is derived from an EMBL/GenBank/DDBJ whole genome shotgun (WGS) entry which is preliminary data.</text>
</comment>
<feature type="region of interest" description="Disordered" evidence="1">
    <location>
        <begin position="1"/>
        <end position="21"/>
    </location>
</feature>
<dbReference type="Proteomes" id="UP001283361">
    <property type="component" value="Unassembled WGS sequence"/>
</dbReference>
<dbReference type="EMBL" id="JAWDGP010006075">
    <property type="protein sequence ID" value="KAK3747724.1"/>
    <property type="molecule type" value="Genomic_DNA"/>
</dbReference>